<dbReference type="Proteomes" id="UP000440713">
    <property type="component" value="Unassembled WGS sequence"/>
</dbReference>
<evidence type="ECO:0000256" key="1">
    <source>
        <dbReference type="SAM" id="Phobius"/>
    </source>
</evidence>
<comment type="caution">
    <text evidence="2">The sequence shown here is derived from an EMBL/GenBank/DDBJ whole genome shotgun (WGS) entry which is preliminary data.</text>
</comment>
<accession>A0A6N7XH24</accession>
<dbReference type="RefSeq" id="WP_154538380.1">
    <property type="nucleotide sequence ID" value="NZ_VUNE01000004.1"/>
</dbReference>
<evidence type="ECO:0000313" key="3">
    <source>
        <dbReference type="Proteomes" id="UP000440713"/>
    </source>
</evidence>
<keyword evidence="3" id="KW-1185">Reference proteome</keyword>
<keyword evidence="1" id="KW-1133">Transmembrane helix</keyword>
<name>A0A6N7XH24_9FIRM</name>
<evidence type="ECO:0000313" key="2">
    <source>
        <dbReference type="EMBL" id="MST62903.1"/>
    </source>
</evidence>
<reference evidence="2 3" key="1">
    <citation type="submission" date="2019-08" db="EMBL/GenBank/DDBJ databases">
        <title>In-depth cultivation of the pig gut microbiome towards novel bacterial diversity and tailored functional studies.</title>
        <authorList>
            <person name="Wylensek D."/>
            <person name="Hitch T.C.A."/>
            <person name="Clavel T."/>
        </authorList>
    </citation>
    <scope>NUCLEOTIDE SEQUENCE [LARGE SCALE GENOMIC DNA]</scope>
    <source>
        <strain evidence="2 3">WCA-SAB-591-4A-A</strain>
    </source>
</reference>
<keyword evidence="1" id="KW-0472">Membrane</keyword>
<sequence>MDKKEHNIDEIFDKEFDLFLQENIKNEFNATKAVRERIKKRVEESIEKESDIGMNIVSMDIKEDENRRALDMKNKKRNKALKIVAASIALVLIVGNIGSLGVYGKDMFTLIKEISTGNITMIEEKFDGDINEISQKVPEQLKGKIFDKNGKEVEYLTPELEGKIYTKDGKLIVGFTTIEDTGKMEICTEESMENDLVKYNSIESAAKDLKFKPMTIPGFKVEQVSLYKDDKGKASDEAVEMILSKDNIKIYVQQRFSSKDNSYVGGGKNVKEVSINGEKGILSDGDSLDWEYKDKLIGVRVTDGKISEDKLVDICSSMEEIK</sequence>
<dbReference type="EMBL" id="VUNE01000004">
    <property type="protein sequence ID" value="MST62903.1"/>
    <property type="molecule type" value="Genomic_DNA"/>
</dbReference>
<dbReference type="AlphaFoldDB" id="A0A6N7XH24"/>
<gene>
    <name evidence="2" type="ORF">FYJ71_07960</name>
</gene>
<keyword evidence="1" id="KW-0812">Transmembrane</keyword>
<protein>
    <recommendedName>
        <fullName evidence="4">DUF4367 domain-containing protein</fullName>
    </recommendedName>
</protein>
<organism evidence="2 3">
    <name type="scientific">Peptostreptococcus porci</name>
    <dbReference type="NCBI Taxonomy" id="2652282"/>
    <lineage>
        <taxon>Bacteria</taxon>
        <taxon>Bacillati</taxon>
        <taxon>Bacillota</taxon>
        <taxon>Clostridia</taxon>
        <taxon>Peptostreptococcales</taxon>
        <taxon>Peptostreptococcaceae</taxon>
        <taxon>Peptostreptococcus</taxon>
    </lineage>
</organism>
<evidence type="ECO:0008006" key="4">
    <source>
        <dbReference type="Google" id="ProtNLM"/>
    </source>
</evidence>
<proteinExistence type="predicted"/>
<feature type="transmembrane region" description="Helical" evidence="1">
    <location>
        <begin position="80"/>
        <end position="103"/>
    </location>
</feature>